<accession>A0A2P2L3S8</accession>
<protein>
    <submittedName>
        <fullName evidence="1">Uncharacterized protein</fullName>
    </submittedName>
</protein>
<proteinExistence type="predicted"/>
<organism evidence="1">
    <name type="scientific">Rhizophora mucronata</name>
    <name type="common">Asiatic mangrove</name>
    <dbReference type="NCBI Taxonomy" id="61149"/>
    <lineage>
        <taxon>Eukaryota</taxon>
        <taxon>Viridiplantae</taxon>
        <taxon>Streptophyta</taxon>
        <taxon>Embryophyta</taxon>
        <taxon>Tracheophyta</taxon>
        <taxon>Spermatophyta</taxon>
        <taxon>Magnoliopsida</taxon>
        <taxon>eudicotyledons</taxon>
        <taxon>Gunneridae</taxon>
        <taxon>Pentapetalae</taxon>
        <taxon>rosids</taxon>
        <taxon>fabids</taxon>
        <taxon>Malpighiales</taxon>
        <taxon>Rhizophoraceae</taxon>
        <taxon>Rhizophora</taxon>
    </lineage>
</organism>
<evidence type="ECO:0000313" key="1">
    <source>
        <dbReference type="EMBL" id="MBX12617.1"/>
    </source>
</evidence>
<sequence length="59" mass="7227">MKPCWAFYIRAFPNYKRVNPFIRNNSYIIMALSCAKLGPCQICRREFLTRRILHWNIKY</sequence>
<dbReference type="PROSITE" id="PS51257">
    <property type="entry name" value="PROKAR_LIPOPROTEIN"/>
    <property type="match status" value="1"/>
</dbReference>
<dbReference type="AlphaFoldDB" id="A0A2P2L3S8"/>
<dbReference type="EMBL" id="GGEC01032133">
    <property type="protein sequence ID" value="MBX12617.1"/>
    <property type="molecule type" value="Transcribed_RNA"/>
</dbReference>
<reference evidence="1" key="1">
    <citation type="submission" date="2018-02" db="EMBL/GenBank/DDBJ databases">
        <title>Rhizophora mucronata_Transcriptome.</title>
        <authorList>
            <person name="Meera S.P."/>
            <person name="Sreeshan A."/>
            <person name="Augustine A."/>
        </authorList>
    </citation>
    <scope>NUCLEOTIDE SEQUENCE</scope>
    <source>
        <tissue evidence="1">Leaf</tissue>
    </source>
</reference>
<name>A0A2P2L3S8_RHIMU</name>